<dbReference type="Proteomes" id="UP000480684">
    <property type="component" value="Unassembled WGS sequence"/>
</dbReference>
<protein>
    <submittedName>
        <fullName evidence="2">Transporter substrate-binding domain-containing protein</fullName>
    </submittedName>
</protein>
<feature type="signal peptide" evidence="1">
    <location>
        <begin position="1"/>
        <end position="33"/>
    </location>
</feature>
<gene>
    <name evidence="2" type="ORF">G4223_14275</name>
</gene>
<evidence type="ECO:0000313" key="2">
    <source>
        <dbReference type="EMBL" id="NFV81281.1"/>
    </source>
</evidence>
<dbReference type="SUPFAM" id="SSF53850">
    <property type="entry name" value="Periplasmic binding protein-like II"/>
    <property type="match status" value="1"/>
</dbReference>
<dbReference type="Gene3D" id="3.40.190.10">
    <property type="entry name" value="Periplasmic binding protein-like II"/>
    <property type="match status" value="2"/>
</dbReference>
<proteinExistence type="predicted"/>
<feature type="chain" id="PRO_5028947396" evidence="1">
    <location>
        <begin position="34"/>
        <end position="245"/>
    </location>
</feature>
<organism evidence="2 3">
    <name type="scientific">Magnetospirillum aberrantis SpK</name>
    <dbReference type="NCBI Taxonomy" id="908842"/>
    <lineage>
        <taxon>Bacteria</taxon>
        <taxon>Pseudomonadati</taxon>
        <taxon>Pseudomonadota</taxon>
        <taxon>Alphaproteobacteria</taxon>
        <taxon>Rhodospirillales</taxon>
        <taxon>Rhodospirillaceae</taxon>
        <taxon>Magnetospirillum</taxon>
    </lineage>
</organism>
<evidence type="ECO:0000313" key="3">
    <source>
        <dbReference type="Proteomes" id="UP000480684"/>
    </source>
</evidence>
<dbReference type="RefSeq" id="WP_163681103.1">
    <property type="nucleotide sequence ID" value="NZ_JAAIYP010000039.1"/>
</dbReference>
<sequence>MSGLYPITAVLRRSLASFVAVAMLGLLTWPAAAAEPVKVGCVEFPPLTYTGGDGRATGRAVELVSVILERAGLEYQVTCYPGARLMASLRDGSVQVAMLIRHPDLLSSVQYGALPMARIDLRAYRRAGTTPLGRVENSRGKRVVVLRGYGYGGWIDFFRDPANSVAVSYADSREAAVRMLSGGHGDYLIDYVPPEVLGAKDEAFLVETLARLDTYFVVSNKAPNPTALLRRLEDIFADMGARPVE</sequence>
<comment type="caution">
    <text evidence="2">The sequence shown here is derived from an EMBL/GenBank/DDBJ whole genome shotgun (WGS) entry which is preliminary data.</text>
</comment>
<dbReference type="EMBL" id="JAAIYP010000039">
    <property type="protein sequence ID" value="NFV81281.1"/>
    <property type="molecule type" value="Genomic_DNA"/>
</dbReference>
<name>A0A7C9QVN3_9PROT</name>
<keyword evidence="1" id="KW-0732">Signal</keyword>
<keyword evidence="3" id="KW-1185">Reference proteome</keyword>
<evidence type="ECO:0000256" key="1">
    <source>
        <dbReference type="SAM" id="SignalP"/>
    </source>
</evidence>
<accession>A0A7C9QVN3</accession>
<reference evidence="2 3" key="1">
    <citation type="submission" date="2020-02" db="EMBL/GenBank/DDBJ databases">
        <authorList>
            <person name="Dziuba M."/>
            <person name="Kuznetsov B."/>
            <person name="Mardanov A."/>
            <person name="Ravin N."/>
            <person name="Grouzdev D."/>
        </authorList>
    </citation>
    <scope>NUCLEOTIDE SEQUENCE [LARGE SCALE GENOMIC DNA]</scope>
    <source>
        <strain evidence="2 3">SpK</strain>
    </source>
</reference>
<dbReference type="AlphaFoldDB" id="A0A7C9QVN3"/>